<dbReference type="SUPFAM" id="SSF103481">
    <property type="entry name" value="Multidrug resistance efflux transporter EmrE"/>
    <property type="match status" value="2"/>
</dbReference>
<evidence type="ECO:0000256" key="2">
    <source>
        <dbReference type="ARBA" id="ARBA00022692"/>
    </source>
</evidence>
<feature type="transmembrane region" description="Helical" evidence="5">
    <location>
        <begin position="262"/>
        <end position="279"/>
    </location>
</feature>
<dbReference type="AlphaFoldDB" id="A0A5Q2QD11"/>
<dbReference type="InterPro" id="IPR037185">
    <property type="entry name" value="EmrE-like"/>
</dbReference>
<feature type="transmembrane region" description="Helical" evidence="5">
    <location>
        <begin position="145"/>
        <end position="164"/>
    </location>
</feature>
<keyword evidence="4 5" id="KW-0472">Membrane</keyword>
<feature type="transmembrane region" description="Helical" evidence="5">
    <location>
        <begin position="207"/>
        <end position="227"/>
    </location>
</feature>
<feature type="transmembrane region" description="Helical" evidence="5">
    <location>
        <begin position="120"/>
        <end position="139"/>
    </location>
</feature>
<keyword evidence="8" id="KW-1185">Reference proteome</keyword>
<dbReference type="InterPro" id="IPR000620">
    <property type="entry name" value="EamA_dom"/>
</dbReference>
<name>A0A5Q2QD11_9GAMM</name>
<comment type="subcellular location">
    <subcellularLocation>
        <location evidence="1">Membrane</location>
        <topology evidence="1">Multi-pass membrane protein</topology>
    </subcellularLocation>
</comment>
<dbReference type="PANTHER" id="PTHR32322:SF9">
    <property type="entry name" value="AMINO-ACID METABOLITE EFFLUX PUMP-RELATED"/>
    <property type="match status" value="1"/>
</dbReference>
<reference evidence="7 8" key="1">
    <citation type="submission" date="2019-11" db="EMBL/GenBank/DDBJ databases">
        <authorList>
            <person name="Khan S.A."/>
            <person name="Jeon C.O."/>
            <person name="Chun B.H."/>
        </authorList>
    </citation>
    <scope>NUCLEOTIDE SEQUENCE [LARGE SCALE GENOMIC DNA]</scope>
    <source>
        <strain evidence="7 8">IMCC 1097</strain>
    </source>
</reference>
<evidence type="ECO:0000256" key="4">
    <source>
        <dbReference type="ARBA" id="ARBA00023136"/>
    </source>
</evidence>
<organism evidence="7 8">
    <name type="scientific">Litorivicinus lipolyticus</name>
    <dbReference type="NCBI Taxonomy" id="418701"/>
    <lineage>
        <taxon>Bacteria</taxon>
        <taxon>Pseudomonadati</taxon>
        <taxon>Pseudomonadota</taxon>
        <taxon>Gammaproteobacteria</taxon>
        <taxon>Oceanospirillales</taxon>
        <taxon>Litorivicinaceae</taxon>
        <taxon>Litorivicinus</taxon>
    </lineage>
</organism>
<evidence type="ECO:0000313" key="7">
    <source>
        <dbReference type="EMBL" id="QGG81014.1"/>
    </source>
</evidence>
<dbReference type="GO" id="GO:0016020">
    <property type="term" value="C:membrane"/>
    <property type="evidence" value="ECO:0007669"/>
    <property type="project" value="UniProtKB-SubCell"/>
</dbReference>
<keyword evidence="3 5" id="KW-1133">Transmembrane helix</keyword>
<evidence type="ECO:0000259" key="6">
    <source>
        <dbReference type="Pfam" id="PF00892"/>
    </source>
</evidence>
<dbReference type="RefSeq" id="WP_153714517.1">
    <property type="nucleotide sequence ID" value="NZ_CP045871.1"/>
</dbReference>
<evidence type="ECO:0000256" key="3">
    <source>
        <dbReference type="ARBA" id="ARBA00022989"/>
    </source>
</evidence>
<dbReference type="PANTHER" id="PTHR32322">
    <property type="entry name" value="INNER MEMBRANE TRANSPORTER"/>
    <property type="match status" value="1"/>
</dbReference>
<accession>A0A5Q2QD11</accession>
<feature type="transmembrane region" description="Helical" evidence="5">
    <location>
        <begin position="239"/>
        <end position="256"/>
    </location>
</feature>
<dbReference type="EMBL" id="CP045871">
    <property type="protein sequence ID" value="QGG81014.1"/>
    <property type="molecule type" value="Genomic_DNA"/>
</dbReference>
<keyword evidence="2 5" id="KW-0812">Transmembrane</keyword>
<feature type="transmembrane region" description="Helical" evidence="5">
    <location>
        <begin position="34"/>
        <end position="55"/>
    </location>
</feature>
<dbReference type="Proteomes" id="UP000388235">
    <property type="component" value="Chromosome"/>
</dbReference>
<evidence type="ECO:0000313" key="8">
    <source>
        <dbReference type="Proteomes" id="UP000388235"/>
    </source>
</evidence>
<feature type="transmembrane region" description="Helical" evidence="5">
    <location>
        <begin position="62"/>
        <end position="83"/>
    </location>
</feature>
<feature type="domain" description="EamA" evidence="6">
    <location>
        <begin position="146"/>
        <end position="279"/>
    </location>
</feature>
<feature type="transmembrane region" description="Helical" evidence="5">
    <location>
        <begin position="89"/>
        <end position="113"/>
    </location>
</feature>
<proteinExistence type="predicted"/>
<gene>
    <name evidence="7" type="ORF">GH975_10720</name>
</gene>
<evidence type="ECO:0000256" key="5">
    <source>
        <dbReference type="SAM" id="Phobius"/>
    </source>
</evidence>
<dbReference type="KEGG" id="llp:GH975_10720"/>
<dbReference type="Pfam" id="PF00892">
    <property type="entry name" value="EamA"/>
    <property type="match status" value="1"/>
</dbReference>
<evidence type="ECO:0000256" key="1">
    <source>
        <dbReference type="ARBA" id="ARBA00004141"/>
    </source>
</evidence>
<dbReference type="InterPro" id="IPR050638">
    <property type="entry name" value="AA-Vitamin_Transporters"/>
</dbReference>
<feature type="transmembrane region" description="Helical" evidence="5">
    <location>
        <begin position="176"/>
        <end position="195"/>
    </location>
</feature>
<protein>
    <submittedName>
        <fullName evidence="7">EamA family transporter</fullName>
    </submittedName>
</protein>
<sequence length="295" mass="31059">MTYLTAALWVVFAAALFGLQPIYGLMLKDSAIDVNGMMLIRFAVPTLAALVWVGLTRPSLQPWACAQHALMGVAFALTGIGYYQAGYQIGFSLAVLLFYSFPLIVTVYTALCLRATLRPVQIGSVVVATAGLVLAIDVGDVQASAIGIAWALLAAACYAFILTFKSHYAPPLAESASLLMLTGGATATVLVIGMSSGWTLPSTLYEWQWSLALALFAGLVPIALIMLASPVTGATDSATYCLIEPVVAIAVAVGFMGEPFSVRTLLGGTLTLIAVTVLVRTRHRARPVDQSALVQ</sequence>